<dbReference type="AlphaFoldDB" id="A0AA35RXL9"/>
<feature type="non-terminal residue" evidence="3">
    <location>
        <position position="270"/>
    </location>
</feature>
<dbReference type="GO" id="GO:0000209">
    <property type="term" value="P:protein polyubiquitination"/>
    <property type="evidence" value="ECO:0007669"/>
    <property type="project" value="TreeGrafter"/>
</dbReference>
<protein>
    <submittedName>
        <fullName evidence="3">E3 ubiquitin-protein ligase TRIM71</fullName>
    </submittedName>
</protein>
<gene>
    <name evidence="3" type="ORF">GBAR_LOCUS11376</name>
</gene>
<keyword evidence="4" id="KW-1185">Reference proteome</keyword>
<evidence type="ECO:0000256" key="2">
    <source>
        <dbReference type="PROSITE-ProRule" id="PRU00504"/>
    </source>
</evidence>
<dbReference type="CDD" id="cd05819">
    <property type="entry name" value="NHL"/>
    <property type="match status" value="1"/>
</dbReference>
<evidence type="ECO:0000313" key="4">
    <source>
        <dbReference type="Proteomes" id="UP001174909"/>
    </source>
</evidence>
<dbReference type="InterPro" id="IPR011042">
    <property type="entry name" value="6-blade_b-propeller_TolB-like"/>
</dbReference>
<dbReference type="SUPFAM" id="SSF63825">
    <property type="entry name" value="YWTD domain"/>
    <property type="match status" value="1"/>
</dbReference>
<dbReference type="GO" id="GO:0043161">
    <property type="term" value="P:proteasome-mediated ubiquitin-dependent protein catabolic process"/>
    <property type="evidence" value="ECO:0007669"/>
    <property type="project" value="TreeGrafter"/>
</dbReference>
<dbReference type="InterPro" id="IPR050952">
    <property type="entry name" value="TRIM-NHL_E3_ligases"/>
</dbReference>
<dbReference type="InterPro" id="IPR001258">
    <property type="entry name" value="NHL_repeat"/>
</dbReference>
<feature type="repeat" description="NHL" evidence="2">
    <location>
        <begin position="99"/>
        <end position="141"/>
    </location>
</feature>
<dbReference type="PANTHER" id="PTHR24104:SF25">
    <property type="entry name" value="PROTEIN LIN-41"/>
    <property type="match status" value="1"/>
</dbReference>
<proteinExistence type="predicted"/>
<sequence>MVTAFPDPTLLSHPVRILTGLEKPYGIAYRSDKNVIISECAGHRLSVFDVRGHKILTFGSDGEQEQMRAPAGITIDVMDNVYVTGCHRLQKFSSSGKLIKCVGRKGKEEGEFNDPSGITLYADKIFVCDRNNHRIQVFDCDLSFFQSFGSFGSGGGEFDSPLDVTFDTLENMYVADCGNSRVQILDASGRFIQVLGEQNLTRPSSLHLCDNYVYVSDWGGNRIVVYKTSGQFVTSFGSAGQQEGEFYSPYSITSDLDGFIYVCDCWNNRV</sequence>
<dbReference type="PANTHER" id="PTHR24104">
    <property type="entry name" value="E3 UBIQUITIN-PROTEIN LIGASE NHLRC1-RELATED"/>
    <property type="match status" value="1"/>
</dbReference>
<reference evidence="3" key="1">
    <citation type="submission" date="2023-03" db="EMBL/GenBank/DDBJ databases">
        <authorList>
            <person name="Steffen K."/>
            <person name="Cardenas P."/>
        </authorList>
    </citation>
    <scope>NUCLEOTIDE SEQUENCE</scope>
</reference>
<feature type="repeat" description="NHL" evidence="2">
    <location>
        <begin position="146"/>
        <end position="188"/>
    </location>
</feature>
<dbReference type="PROSITE" id="PS51125">
    <property type="entry name" value="NHL"/>
    <property type="match status" value="2"/>
</dbReference>
<dbReference type="Proteomes" id="UP001174909">
    <property type="component" value="Unassembled WGS sequence"/>
</dbReference>
<dbReference type="Pfam" id="PF17170">
    <property type="entry name" value="DUF5128"/>
    <property type="match status" value="1"/>
</dbReference>
<dbReference type="Gene3D" id="2.120.10.30">
    <property type="entry name" value="TolB, C-terminal domain"/>
    <property type="match status" value="3"/>
</dbReference>
<accession>A0AA35RXL9</accession>
<dbReference type="EMBL" id="CASHTH010001711">
    <property type="protein sequence ID" value="CAI8018783.1"/>
    <property type="molecule type" value="Genomic_DNA"/>
</dbReference>
<dbReference type="SUPFAM" id="SSF63829">
    <property type="entry name" value="Calcium-dependent phosphotriesterase"/>
    <property type="match status" value="1"/>
</dbReference>
<organism evidence="3 4">
    <name type="scientific">Geodia barretti</name>
    <name type="common">Barrett's horny sponge</name>
    <dbReference type="NCBI Taxonomy" id="519541"/>
    <lineage>
        <taxon>Eukaryota</taxon>
        <taxon>Metazoa</taxon>
        <taxon>Porifera</taxon>
        <taxon>Demospongiae</taxon>
        <taxon>Heteroscleromorpha</taxon>
        <taxon>Tetractinellida</taxon>
        <taxon>Astrophorina</taxon>
        <taxon>Geodiidae</taxon>
        <taxon>Geodia</taxon>
    </lineage>
</organism>
<name>A0AA35RXL9_GEOBA</name>
<dbReference type="GO" id="GO:0061630">
    <property type="term" value="F:ubiquitin protein ligase activity"/>
    <property type="evidence" value="ECO:0007669"/>
    <property type="project" value="TreeGrafter"/>
</dbReference>
<evidence type="ECO:0000313" key="3">
    <source>
        <dbReference type="EMBL" id="CAI8018783.1"/>
    </source>
</evidence>
<dbReference type="GO" id="GO:0008270">
    <property type="term" value="F:zinc ion binding"/>
    <property type="evidence" value="ECO:0007669"/>
    <property type="project" value="UniProtKB-KW"/>
</dbReference>
<evidence type="ECO:0000256" key="1">
    <source>
        <dbReference type="ARBA" id="ARBA00022737"/>
    </source>
</evidence>
<comment type="caution">
    <text evidence="3">The sequence shown here is derived from an EMBL/GenBank/DDBJ whole genome shotgun (WGS) entry which is preliminary data.</text>
</comment>
<keyword evidence="1" id="KW-0677">Repeat</keyword>